<keyword evidence="7 16" id="KW-0418">Kinase</keyword>
<keyword evidence="8 12" id="KW-0067">ATP-binding</keyword>
<dbReference type="Gene3D" id="1.10.510.10">
    <property type="entry name" value="Transferase(Phosphotransferase) domain 1"/>
    <property type="match status" value="1"/>
</dbReference>
<name>A0A0K9PWT7_ZOSMR</name>
<feature type="transmembrane region" description="Helical" evidence="14">
    <location>
        <begin position="7"/>
        <end position="28"/>
    </location>
</feature>
<comment type="subcellular location">
    <subcellularLocation>
        <location evidence="1">Membrane</location>
        <topology evidence="1">Single-pass membrane protein</topology>
    </subcellularLocation>
</comment>
<dbReference type="PROSITE" id="PS00108">
    <property type="entry name" value="PROTEIN_KINASE_ST"/>
    <property type="match status" value="1"/>
</dbReference>
<dbReference type="FunFam" id="1.10.510.10:FF:000161">
    <property type="entry name" value="Wall-associated receptor kinase-like 20"/>
    <property type="match status" value="1"/>
</dbReference>
<feature type="domain" description="Protein kinase" evidence="15">
    <location>
        <begin position="99"/>
        <end position="380"/>
    </location>
</feature>
<evidence type="ECO:0000256" key="2">
    <source>
        <dbReference type="ARBA" id="ARBA00022527"/>
    </source>
</evidence>
<keyword evidence="11" id="KW-0325">Glycoprotein</keyword>
<dbReference type="GO" id="GO:0004674">
    <property type="term" value="F:protein serine/threonine kinase activity"/>
    <property type="evidence" value="ECO:0007669"/>
    <property type="project" value="UniProtKB-KW"/>
</dbReference>
<proteinExistence type="inferred from homology"/>
<evidence type="ECO:0000313" key="17">
    <source>
        <dbReference type="Proteomes" id="UP000036987"/>
    </source>
</evidence>
<dbReference type="AlphaFoldDB" id="A0A0K9PWT7"/>
<dbReference type="PANTHER" id="PTHR46008">
    <property type="entry name" value="LEAF RUST 10 DISEASE-RESISTANCE LOCUS RECEPTOR-LIKE PROTEIN KINASE-LIKE 1.4"/>
    <property type="match status" value="1"/>
</dbReference>
<sequence>MMAKPKILIAVGSMLFGILLSCLFYYLYLRRRNKKSGNGNNTQHPYLKRLFRRLVPFKSSSRNIEASSENKIDDLEALGNYYNSGIHIFSYTELKVATNGFANVLGDGGFGTVYKGKLADGRVVAVKRLYERNSKQVEQFINEASILHRLRHKNLVMMYGCTTHDSQELLLVYEYIPNGTVADHLYNVLKKEETLTLSWAIRLKIAIETAGALTYLHAVEPQIVHRDIKTSNILLTHNFQVKVADFGLSRLIETNVSHVSTVPLGTPGYVDPEYHQSYKLTDKSDVYSFGVVLVELLSSKPAMDLSRNRNEINLSSMAINKIQNDHLHELVDLSLGFDSDSKVRKMMESTAEIAFRCLQPEKEMRPTMQEVLEQLEHIAYHNCDDGDNDASLNDNLSDVDSLLSATQTSIF</sequence>
<accession>A0A0K9PWT7</accession>
<keyword evidence="17" id="KW-1185">Reference proteome</keyword>
<dbReference type="PANTHER" id="PTHR46008:SF2">
    <property type="entry name" value="LEAF RUST 10 DISEASE-RESISTANCE LOCUS RECEPTOR-LIKE PROTEIN KINASE-LIKE 1.4"/>
    <property type="match status" value="1"/>
</dbReference>
<comment type="similarity">
    <text evidence="13">Belongs to the protein kinase superfamily.</text>
</comment>
<keyword evidence="3" id="KW-0808">Transferase</keyword>
<dbReference type="InterPro" id="IPR017441">
    <property type="entry name" value="Protein_kinase_ATP_BS"/>
</dbReference>
<evidence type="ECO:0000256" key="4">
    <source>
        <dbReference type="ARBA" id="ARBA00022692"/>
    </source>
</evidence>
<protein>
    <submittedName>
        <fullName evidence="16">Protein kinase</fullName>
    </submittedName>
</protein>
<dbReference type="OrthoDB" id="4062651at2759"/>
<evidence type="ECO:0000256" key="10">
    <source>
        <dbReference type="ARBA" id="ARBA00023136"/>
    </source>
</evidence>
<evidence type="ECO:0000256" key="14">
    <source>
        <dbReference type="SAM" id="Phobius"/>
    </source>
</evidence>
<keyword evidence="10 14" id="KW-0472">Membrane</keyword>
<evidence type="ECO:0000256" key="13">
    <source>
        <dbReference type="RuleBase" id="RU000304"/>
    </source>
</evidence>
<dbReference type="SMART" id="SM00220">
    <property type="entry name" value="S_TKc"/>
    <property type="match status" value="1"/>
</dbReference>
<evidence type="ECO:0000256" key="3">
    <source>
        <dbReference type="ARBA" id="ARBA00022679"/>
    </source>
</evidence>
<dbReference type="InterPro" id="IPR011009">
    <property type="entry name" value="Kinase-like_dom_sf"/>
</dbReference>
<evidence type="ECO:0000313" key="16">
    <source>
        <dbReference type="EMBL" id="KMZ72692.1"/>
    </source>
</evidence>
<dbReference type="GO" id="GO:0005886">
    <property type="term" value="C:plasma membrane"/>
    <property type="evidence" value="ECO:0007669"/>
    <property type="project" value="UniProtKB-ARBA"/>
</dbReference>
<dbReference type="GO" id="GO:0005524">
    <property type="term" value="F:ATP binding"/>
    <property type="evidence" value="ECO:0007669"/>
    <property type="project" value="UniProtKB-UniRule"/>
</dbReference>
<dbReference type="Pfam" id="PF00069">
    <property type="entry name" value="Pkinase"/>
    <property type="match status" value="1"/>
</dbReference>
<dbReference type="InterPro" id="IPR000719">
    <property type="entry name" value="Prot_kinase_dom"/>
</dbReference>
<reference evidence="17" key="1">
    <citation type="journal article" date="2016" name="Nature">
        <title>The genome of the seagrass Zostera marina reveals angiosperm adaptation to the sea.</title>
        <authorList>
            <person name="Olsen J.L."/>
            <person name="Rouze P."/>
            <person name="Verhelst B."/>
            <person name="Lin Y.-C."/>
            <person name="Bayer T."/>
            <person name="Collen J."/>
            <person name="Dattolo E."/>
            <person name="De Paoli E."/>
            <person name="Dittami S."/>
            <person name="Maumus F."/>
            <person name="Michel G."/>
            <person name="Kersting A."/>
            <person name="Lauritano C."/>
            <person name="Lohaus R."/>
            <person name="Toepel M."/>
            <person name="Tonon T."/>
            <person name="Vanneste K."/>
            <person name="Amirebrahimi M."/>
            <person name="Brakel J."/>
            <person name="Bostroem C."/>
            <person name="Chovatia M."/>
            <person name="Grimwood J."/>
            <person name="Jenkins J.W."/>
            <person name="Jueterbock A."/>
            <person name="Mraz A."/>
            <person name="Stam W.T."/>
            <person name="Tice H."/>
            <person name="Bornberg-Bauer E."/>
            <person name="Green P.J."/>
            <person name="Pearson G.A."/>
            <person name="Procaccini G."/>
            <person name="Duarte C.M."/>
            <person name="Schmutz J."/>
            <person name="Reusch T.B.H."/>
            <person name="Van de Peer Y."/>
        </authorList>
    </citation>
    <scope>NUCLEOTIDE SEQUENCE [LARGE SCALE GENOMIC DNA]</scope>
    <source>
        <strain evidence="17">cv. Finnish</strain>
    </source>
</reference>
<evidence type="ECO:0000256" key="1">
    <source>
        <dbReference type="ARBA" id="ARBA00004167"/>
    </source>
</evidence>
<dbReference type="OMA" id="HIAYHNC"/>
<evidence type="ECO:0000259" key="15">
    <source>
        <dbReference type="PROSITE" id="PS50011"/>
    </source>
</evidence>
<dbReference type="PROSITE" id="PS51257">
    <property type="entry name" value="PROKAR_LIPOPROTEIN"/>
    <property type="match status" value="1"/>
</dbReference>
<dbReference type="PROSITE" id="PS50011">
    <property type="entry name" value="PROTEIN_KINASE_DOM"/>
    <property type="match status" value="1"/>
</dbReference>
<keyword evidence="4 14" id="KW-0812">Transmembrane</keyword>
<evidence type="ECO:0000256" key="6">
    <source>
        <dbReference type="ARBA" id="ARBA00022741"/>
    </source>
</evidence>
<dbReference type="InterPro" id="IPR008271">
    <property type="entry name" value="Ser/Thr_kinase_AS"/>
</dbReference>
<keyword evidence="9 14" id="KW-1133">Transmembrane helix</keyword>
<comment type="caution">
    <text evidence="16">The sequence shown here is derived from an EMBL/GenBank/DDBJ whole genome shotgun (WGS) entry which is preliminary data.</text>
</comment>
<dbReference type="PROSITE" id="PS00107">
    <property type="entry name" value="PROTEIN_KINASE_ATP"/>
    <property type="match status" value="1"/>
</dbReference>
<gene>
    <name evidence="16" type="ORF">ZOSMA_15G00300</name>
</gene>
<feature type="binding site" evidence="12">
    <location>
        <position position="127"/>
    </location>
    <ligand>
        <name>ATP</name>
        <dbReference type="ChEBI" id="CHEBI:30616"/>
    </ligand>
</feature>
<dbReference type="STRING" id="29655.A0A0K9PWT7"/>
<dbReference type="Proteomes" id="UP000036987">
    <property type="component" value="Unassembled WGS sequence"/>
</dbReference>
<evidence type="ECO:0000256" key="5">
    <source>
        <dbReference type="ARBA" id="ARBA00022729"/>
    </source>
</evidence>
<evidence type="ECO:0000256" key="12">
    <source>
        <dbReference type="PROSITE-ProRule" id="PRU10141"/>
    </source>
</evidence>
<dbReference type="EMBL" id="LFYR01000620">
    <property type="protein sequence ID" value="KMZ72692.1"/>
    <property type="molecule type" value="Genomic_DNA"/>
</dbReference>
<evidence type="ECO:0000256" key="8">
    <source>
        <dbReference type="ARBA" id="ARBA00022840"/>
    </source>
</evidence>
<keyword evidence="6 12" id="KW-0547">Nucleotide-binding</keyword>
<dbReference type="Gene3D" id="3.30.200.20">
    <property type="entry name" value="Phosphorylase Kinase, domain 1"/>
    <property type="match status" value="1"/>
</dbReference>
<keyword evidence="2 13" id="KW-0723">Serine/threonine-protein kinase</keyword>
<evidence type="ECO:0000256" key="7">
    <source>
        <dbReference type="ARBA" id="ARBA00022777"/>
    </source>
</evidence>
<dbReference type="SUPFAM" id="SSF56112">
    <property type="entry name" value="Protein kinase-like (PK-like)"/>
    <property type="match status" value="1"/>
</dbReference>
<keyword evidence="5" id="KW-0732">Signal</keyword>
<organism evidence="16 17">
    <name type="scientific">Zostera marina</name>
    <name type="common">Eelgrass</name>
    <dbReference type="NCBI Taxonomy" id="29655"/>
    <lineage>
        <taxon>Eukaryota</taxon>
        <taxon>Viridiplantae</taxon>
        <taxon>Streptophyta</taxon>
        <taxon>Embryophyta</taxon>
        <taxon>Tracheophyta</taxon>
        <taxon>Spermatophyta</taxon>
        <taxon>Magnoliopsida</taxon>
        <taxon>Liliopsida</taxon>
        <taxon>Zosteraceae</taxon>
        <taxon>Zostera</taxon>
    </lineage>
</organism>
<evidence type="ECO:0000256" key="11">
    <source>
        <dbReference type="ARBA" id="ARBA00023180"/>
    </source>
</evidence>
<evidence type="ECO:0000256" key="9">
    <source>
        <dbReference type="ARBA" id="ARBA00022989"/>
    </source>
</evidence>